<evidence type="ECO:0000256" key="1">
    <source>
        <dbReference type="ARBA" id="ARBA00009156"/>
    </source>
</evidence>
<dbReference type="Pfam" id="PF00370">
    <property type="entry name" value="FGGY_N"/>
    <property type="match status" value="1"/>
</dbReference>
<evidence type="ECO:0000256" key="4">
    <source>
        <dbReference type="ARBA" id="ARBA00022777"/>
    </source>
</evidence>
<dbReference type="GO" id="GO:0016301">
    <property type="term" value="F:kinase activity"/>
    <property type="evidence" value="ECO:0007669"/>
    <property type="project" value="UniProtKB-KW"/>
</dbReference>
<keyword evidence="3 5" id="KW-0808">Transferase</keyword>
<keyword evidence="2" id="KW-0859">Xylose metabolism</keyword>
<keyword evidence="4 5" id="KW-0418">Kinase</keyword>
<dbReference type="PROSITE" id="PS00445">
    <property type="entry name" value="FGGY_KINASES_2"/>
    <property type="match status" value="1"/>
</dbReference>
<keyword evidence="10" id="KW-1185">Reference proteome</keyword>
<evidence type="ECO:0000259" key="7">
    <source>
        <dbReference type="Pfam" id="PF00370"/>
    </source>
</evidence>
<dbReference type="Proteomes" id="UP000198727">
    <property type="component" value="Unassembled WGS sequence"/>
</dbReference>
<gene>
    <name evidence="9" type="ORF">SAMN05421810_11292</name>
</gene>
<dbReference type="AlphaFoldDB" id="A0A1I6AGI8"/>
<dbReference type="GO" id="GO:0016773">
    <property type="term" value="F:phosphotransferase activity, alcohol group as acceptor"/>
    <property type="evidence" value="ECO:0007669"/>
    <property type="project" value="InterPro"/>
</dbReference>
<feature type="region of interest" description="Disordered" evidence="6">
    <location>
        <begin position="499"/>
        <end position="534"/>
    </location>
</feature>
<dbReference type="InterPro" id="IPR018484">
    <property type="entry name" value="FGGY_N"/>
</dbReference>
<dbReference type="InterPro" id="IPR018485">
    <property type="entry name" value="FGGY_C"/>
</dbReference>
<feature type="domain" description="Carbohydrate kinase FGGY C-terminal" evidence="8">
    <location>
        <begin position="265"/>
        <end position="446"/>
    </location>
</feature>
<evidence type="ECO:0000313" key="9">
    <source>
        <dbReference type="EMBL" id="SFQ67667.1"/>
    </source>
</evidence>
<evidence type="ECO:0000256" key="6">
    <source>
        <dbReference type="SAM" id="MobiDB-lite"/>
    </source>
</evidence>
<evidence type="ECO:0000256" key="5">
    <source>
        <dbReference type="RuleBase" id="RU003733"/>
    </source>
</evidence>
<evidence type="ECO:0000259" key="8">
    <source>
        <dbReference type="Pfam" id="PF02782"/>
    </source>
</evidence>
<organism evidence="9 10">
    <name type="scientific">Amycolatopsis arida</name>
    <dbReference type="NCBI Taxonomy" id="587909"/>
    <lineage>
        <taxon>Bacteria</taxon>
        <taxon>Bacillati</taxon>
        <taxon>Actinomycetota</taxon>
        <taxon>Actinomycetes</taxon>
        <taxon>Pseudonocardiales</taxon>
        <taxon>Pseudonocardiaceae</taxon>
        <taxon>Amycolatopsis</taxon>
    </lineage>
</organism>
<dbReference type="InterPro" id="IPR018483">
    <property type="entry name" value="Carb_kinase_FGGY_CS"/>
</dbReference>
<comment type="similarity">
    <text evidence="1 5">Belongs to the FGGY kinase family.</text>
</comment>
<dbReference type="InterPro" id="IPR000577">
    <property type="entry name" value="Carb_kinase_FGGY"/>
</dbReference>
<dbReference type="InterPro" id="IPR043129">
    <property type="entry name" value="ATPase_NBD"/>
</dbReference>
<proteinExistence type="inferred from homology"/>
<keyword evidence="2" id="KW-0119">Carbohydrate metabolism</keyword>
<dbReference type="PANTHER" id="PTHR43095:SF5">
    <property type="entry name" value="XYLULOSE KINASE"/>
    <property type="match status" value="1"/>
</dbReference>
<evidence type="ECO:0000256" key="3">
    <source>
        <dbReference type="ARBA" id="ARBA00022679"/>
    </source>
</evidence>
<protein>
    <submittedName>
        <fullName evidence="9">Xylulokinase</fullName>
    </submittedName>
</protein>
<dbReference type="SUPFAM" id="SSF53067">
    <property type="entry name" value="Actin-like ATPase domain"/>
    <property type="match status" value="2"/>
</dbReference>
<name>A0A1I6AGI8_9PSEU</name>
<dbReference type="PIRSF" id="PIRSF000538">
    <property type="entry name" value="GlpK"/>
    <property type="match status" value="1"/>
</dbReference>
<dbReference type="CDD" id="cd07804">
    <property type="entry name" value="ASKHA_NBD_FGGY_RrXK-like"/>
    <property type="match status" value="1"/>
</dbReference>
<feature type="domain" description="Carbohydrate kinase FGGY N-terminal" evidence="7">
    <location>
        <begin position="12"/>
        <end position="250"/>
    </location>
</feature>
<dbReference type="GO" id="GO:0042732">
    <property type="term" value="P:D-xylose metabolic process"/>
    <property type="evidence" value="ECO:0007669"/>
    <property type="project" value="UniProtKB-KW"/>
</dbReference>
<sequence>MVAELAVPDGLLLGIDIGTASAKGVLVSPRGEVLAKVGRAHRTATPRPGWVEHDAEAVWWADFRALSRELLDAAAGRPLAGLAVSGIGPVLLPADAAGRPLRPAILYGVDTRATAEIAELTAELGADAILRRAGTPLSSQAVGPKWRWLARHEPDVAARAELFLMASSYLVHRLTGEYVLDHHSASQCDPMYDLRAAAWAQDWARRVAPTVTLPRLLWPTEVAGTVTAAAAAETGLPEGLPVTAGTVDAWAEAASVGVREPGDTMVMYGTTMFLVQVLTNPRPHPGLWTTRGVDPGTYSLAAGMATSGAVTDWLRGLVGGDFATLVAEAAEVPAGSRGLLMLPYFAGERTPLFDPDARGVVAGLTTGHGRAELYRAALEGIAYGVRHNLEVMRDAGGVAHRLVAVGGGVRGGLWTRIVSDVTGAEQQVPAETVGAALGDALLAAVAVGLDPDVAEWNPVRHTVIPDERGTAVYDEFYVRYRVLYPATADIAHFLAERQRDTPAQNPASSCHQSHQSPRGAPLRDAGEARAGGER</sequence>
<dbReference type="STRING" id="587909.SAMN05421810_11292"/>
<dbReference type="Gene3D" id="3.30.420.40">
    <property type="match status" value="2"/>
</dbReference>
<dbReference type="Pfam" id="PF02782">
    <property type="entry name" value="FGGY_C"/>
    <property type="match status" value="1"/>
</dbReference>
<feature type="compositionally biased region" description="Basic and acidic residues" evidence="6">
    <location>
        <begin position="524"/>
        <end position="534"/>
    </location>
</feature>
<reference evidence="10" key="1">
    <citation type="submission" date="2016-10" db="EMBL/GenBank/DDBJ databases">
        <authorList>
            <person name="Varghese N."/>
            <person name="Submissions S."/>
        </authorList>
    </citation>
    <scope>NUCLEOTIDE SEQUENCE [LARGE SCALE GENOMIC DNA]</scope>
    <source>
        <strain evidence="10">CGMCC 4.5579</strain>
    </source>
</reference>
<dbReference type="InterPro" id="IPR050406">
    <property type="entry name" value="FGGY_Carb_Kinase"/>
</dbReference>
<dbReference type="PANTHER" id="PTHR43095">
    <property type="entry name" value="SUGAR KINASE"/>
    <property type="match status" value="1"/>
</dbReference>
<dbReference type="EMBL" id="FOWW01000012">
    <property type="protein sequence ID" value="SFQ67667.1"/>
    <property type="molecule type" value="Genomic_DNA"/>
</dbReference>
<feature type="compositionally biased region" description="Polar residues" evidence="6">
    <location>
        <begin position="501"/>
        <end position="516"/>
    </location>
</feature>
<accession>A0A1I6AGI8</accession>
<evidence type="ECO:0000313" key="10">
    <source>
        <dbReference type="Proteomes" id="UP000198727"/>
    </source>
</evidence>
<evidence type="ECO:0000256" key="2">
    <source>
        <dbReference type="ARBA" id="ARBA00022629"/>
    </source>
</evidence>